<keyword evidence="4" id="KW-1133">Transmembrane helix</keyword>
<gene>
    <name evidence="6" type="ORF">J5U21_02099</name>
</gene>
<dbReference type="GO" id="GO:0015833">
    <property type="term" value="P:peptide transport"/>
    <property type="evidence" value="ECO:0007669"/>
    <property type="project" value="TreeGrafter"/>
</dbReference>
<dbReference type="GeneID" id="65560533"/>
<evidence type="ECO:0000259" key="5">
    <source>
        <dbReference type="Pfam" id="PF00496"/>
    </source>
</evidence>
<reference evidence="6" key="1">
    <citation type="journal article" date="2021" name="Environ. Microbiol.">
        <title>New insights into the diversity and evolution of the archaeal mobilome from three complete genomes of Saccharolobus shibatae.</title>
        <authorList>
            <person name="Medvedeva S."/>
            <person name="Brandt D."/>
            <person name="Cvirkaite-Krupovic V."/>
            <person name="Liu Y."/>
            <person name="Severinov K."/>
            <person name="Ishino S."/>
            <person name="Ishino Y."/>
            <person name="Prangishvili D."/>
            <person name="Kalinowski J."/>
            <person name="Krupovic M."/>
        </authorList>
    </citation>
    <scope>NUCLEOTIDE SEQUENCE</scope>
    <source>
        <strain evidence="6">BEU9</strain>
    </source>
</reference>
<evidence type="ECO:0000256" key="1">
    <source>
        <dbReference type="ARBA" id="ARBA00005695"/>
    </source>
</evidence>
<feature type="domain" description="Solute-binding protein family 5" evidence="5">
    <location>
        <begin position="446"/>
        <end position="613"/>
    </location>
</feature>
<proteinExistence type="inferred from homology"/>
<comment type="similarity">
    <text evidence="1">Belongs to the bacterial solute-binding protein 5 family.</text>
</comment>
<evidence type="ECO:0000256" key="2">
    <source>
        <dbReference type="ARBA" id="ARBA00022448"/>
    </source>
</evidence>
<evidence type="ECO:0000313" key="7">
    <source>
        <dbReference type="Proteomes" id="UP000693941"/>
    </source>
</evidence>
<evidence type="ECO:0000313" key="6">
    <source>
        <dbReference type="EMBL" id="QXJ32448.1"/>
    </source>
</evidence>
<dbReference type="InterPro" id="IPR000914">
    <property type="entry name" value="SBP_5_dom"/>
</dbReference>
<dbReference type="EMBL" id="CP077715">
    <property type="protein sequence ID" value="QXJ32448.1"/>
    <property type="molecule type" value="Genomic_DNA"/>
</dbReference>
<protein>
    <submittedName>
        <fullName evidence="6">Putative membrane-anchored solute-binding protein</fullName>
    </submittedName>
</protein>
<keyword evidence="3" id="KW-0732">Signal</keyword>
<evidence type="ECO:0000256" key="3">
    <source>
        <dbReference type="ARBA" id="ARBA00022729"/>
    </source>
</evidence>
<dbReference type="AlphaFoldDB" id="A0A8F5BVW9"/>
<dbReference type="RefSeq" id="WP_218260662.1">
    <property type="nucleotide sequence ID" value="NZ_CP077715.1"/>
</dbReference>
<feature type="domain" description="Solute-binding protein family 5" evidence="5">
    <location>
        <begin position="59"/>
        <end position="272"/>
    </location>
</feature>
<sequence>MKREIFLLVSMFVAALILISPIVSNGIAVISNFNNPVLAPTQYRAFTPYVAVLNEMWSFTSPTALFQALIAGQVQLADLDEQAQILQAQRDPNIYLYDQPEYGFGPIIQFNFAKYPMNNTYFRWAIFSIINFQLVQQQVFANGLLGQAIPYFLNPSLYPGFFNPNATIFYQTHESFNLTRAVIYLQKAGLVYNEKLNTWTYPNGTPIVISWIIPANAPEALSLAQIVTQAAKQINLTIQYEVVPFSPTLIQDLVTGNYELITFGWSVNAIAPGFLYFIDGPLAPVTSVNSFVNNTINQLLTKAYIEATTLNESQYYTQQAVYYLQAAVPEIIAGWGNAVQGAYLPGYANYIPTVGSGVSLMNVHTANSTHGTFDWGITVLSAAPSTYDVYSAQTLYEFDGLGEVYDTPLSSPPYNALQLLPWVVQNWTIQTGLNETIPGTNIRLVNGQVITLYLVHNDTFHNGLPLTAQAINFTMWYFDMGGYSSNPFNSSKDTVYIGNYYGKPVILNYTAEAMAPSFEWFDALPGLVYSYIPPNNPYEIQIYFNTSSLWSIYELSGIYIIPPSIFENIPPQWLGLGTYSVSSNGQVIGSGPYYMYNWNKSTGATFYRYNGYFRVDPLANLIANITAGSSYTYTFNITQVIAEPAYINGKPTVPNPIVPISNATGVAEIWVYGQSPRPIMSIPISHVSGNTYEVTINTASLTPGETYVLFINATYTEPLMLNYSANSVGGGIKYVDVPHFYTAYYTFNVLPTTTSTTTTSTTTSTTTTSTTTSTTTTVTTVTLVPSISAPPAPPSASVITISTSPVVYGSLGAGIVLVIVAIVVAVLLGRRS</sequence>
<dbReference type="Proteomes" id="UP000693941">
    <property type="component" value="Chromosome"/>
</dbReference>
<keyword evidence="4" id="KW-0812">Transmembrane</keyword>
<organism evidence="6 7">
    <name type="scientific">Saccharolobus shibatae</name>
    <dbReference type="NCBI Taxonomy" id="2286"/>
    <lineage>
        <taxon>Archaea</taxon>
        <taxon>Thermoproteota</taxon>
        <taxon>Thermoprotei</taxon>
        <taxon>Sulfolobales</taxon>
        <taxon>Sulfolobaceae</taxon>
        <taxon>Saccharolobus</taxon>
    </lineage>
</organism>
<evidence type="ECO:0000256" key="4">
    <source>
        <dbReference type="SAM" id="Phobius"/>
    </source>
</evidence>
<accession>A0A8F5BVW9</accession>
<feature type="transmembrane region" description="Helical" evidence="4">
    <location>
        <begin position="806"/>
        <end position="828"/>
    </location>
</feature>
<dbReference type="Pfam" id="PF00496">
    <property type="entry name" value="SBP_bac_5"/>
    <property type="match status" value="2"/>
</dbReference>
<dbReference type="PANTHER" id="PTHR30290">
    <property type="entry name" value="PERIPLASMIC BINDING COMPONENT OF ABC TRANSPORTER"/>
    <property type="match status" value="1"/>
</dbReference>
<keyword evidence="2" id="KW-0813">Transport</keyword>
<dbReference type="PANTHER" id="PTHR30290:SF9">
    <property type="entry name" value="OLIGOPEPTIDE-BINDING PROTEIN APPA"/>
    <property type="match status" value="1"/>
</dbReference>
<name>A0A8F5BVW9_9CREN</name>
<dbReference type="InterPro" id="IPR039424">
    <property type="entry name" value="SBP_5"/>
</dbReference>
<dbReference type="GO" id="GO:1904680">
    <property type="term" value="F:peptide transmembrane transporter activity"/>
    <property type="evidence" value="ECO:0007669"/>
    <property type="project" value="TreeGrafter"/>
</dbReference>
<keyword evidence="4" id="KW-0472">Membrane</keyword>